<evidence type="ECO:0000256" key="1">
    <source>
        <dbReference type="SAM" id="MobiDB-lite"/>
    </source>
</evidence>
<proteinExistence type="predicted"/>
<dbReference type="AlphaFoldDB" id="A0A3S1C418"/>
<comment type="caution">
    <text evidence="2">The sequence shown here is derived from an EMBL/GenBank/DDBJ whole genome shotgun (WGS) entry which is preliminary data.</text>
</comment>
<evidence type="ECO:0000313" key="2">
    <source>
        <dbReference type="EMBL" id="RUS96602.1"/>
    </source>
</evidence>
<dbReference type="Proteomes" id="UP000271624">
    <property type="component" value="Unassembled WGS sequence"/>
</dbReference>
<protein>
    <submittedName>
        <fullName evidence="2">Uncharacterized protein</fullName>
    </submittedName>
</protein>
<keyword evidence="3" id="KW-1185">Reference proteome</keyword>
<accession>A0A3S1C418</accession>
<dbReference type="EMBL" id="RSCL01000035">
    <property type="protein sequence ID" value="RUS96602.1"/>
    <property type="molecule type" value="Genomic_DNA"/>
</dbReference>
<sequence length="273" mass="30969">MSRARNTKPKNKQKRKEQKMSSLPKVTNTYWRWQNYTWAAFQLPTGVKVMSARKMALLVDQPKRQVQEFIKSNQLETMTVEVPNGIETQVYPLTVGAVYLHELLGSGYIPKNLPLSPYEWAEVASALTNPQLGNSVTLNSSYFTGKYRVVLAKSYQIELEGNIKLEVLVDSAGEYRIAHNEGLKCIKSTPDWLIQNSQRKAKIFSILELSKDNVECRVQTTGGVKSVYALTLQEWLSIWVHFANQKNQEATKVLKAFALKNIQARIASLSSQN</sequence>
<organism evidence="2 3">
    <name type="scientific">Dulcicalothrix desertica PCC 7102</name>
    <dbReference type="NCBI Taxonomy" id="232991"/>
    <lineage>
        <taxon>Bacteria</taxon>
        <taxon>Bacillati</taxon>
        <taxon>Cyanobacteriota</taxon>
        <taxon>Cyanophyceae</taxon>
        <taxon>Nostocales</taxon>
        <taxon>Calotrichaceae</taxon>
        <taxon>Dulcicalothrix</taxon>
    </lineage>
</organism>
<reference evidence="2" key="2">
    <citation type="journal article" date="2019" name="Genome Biol. Evol.">
        <title>Day and night: Metabolic profiles and evolutionary relationships of six axenic non-marine cyanobacteria.</title>
        <authorList>
            <person name="Will S.E."/>
            <person name="Henke P."/>
            <person name="Boedeker C."/>
            <person name="Huang S."/>
            <person name="Brinkmann H."/>
            <person name="Rohde M."/>
            <person name="Jarek M."/>
            <person name="Friedl T."/>
            <person name="Seufert S."/>
            <person name="Schumacher M."/>
            <person name="Overmann J."/>
            <person name="Neumann-Schaal M."/>
            <person name="Petersen J."/>
        </authorList>
    </citation>
    <scope>NUCLEOTIDE SEQUENCE [LARGE SCALE GENOMIC DNA]</scope>
    <source>
        <strain evidence="2">PCC 7102</strain>
    </source>
</reference>
<feature type="region of interest" description="Disordered" evidence="1">
    <location>
        <begin position="1"/>
        <end position="22"/>
    </location>
</feature>
<name>A0A3S1C418_9CYAN</name>
<gene>
    <name evidence="2" type="ORF">DSM106972_086250</name>
</gene>
<reference evidence="2" key="1">
    <citation type="submission" date="2018-12" db="EMBL/GenBank/DDBJ databases">
        <authorList>
            <person name="Will S."/>
            <person name="Neumann-Schaal M."/>
            <person name="Henke P."/>
        </authorList>
    </citation>
    <scope>NUCLEOTIDE SEQUENCE</scope>
    <source>
        <strain evidence="2">PCC 7102</strain>
    </source>
</reference>
<evidence type="ECO:0000313" key="3">
    <source>
        <dbReference type="Proteomes" id="UP000271624"/>
    </source>
</evidence>
<dbReference type="RefSeq" id="WP_127086636.1">
    <property type="nucleotide sequence ID" value="NZ_RSCL01000035.1"/>
</dbReference>
<feature type="compositionally biased region" description="Basic residues" evidence="1">
    <location>
        <begin position="1"/>
        <end position="17"/>
    </location>
</feature>
<dbReference type="OrthoDB" id="465907at2"/>